<keyword evidence="5 6" id="KW-0521">NADP</keyword>
<dbReference type="Proteomes" id="UP000254291">
    <property type="component" value="Unassembled WGS sequence"/>
</dbReference>
<feature type="binding site" description="in other chain" evidence="6">
    <location>
        <position position="172"/>
    </location>
    <ligand>
        <name>dUMP</name>
        <dbReference type="ChEBI" id="CHEBI:246422"/>
        <note>ligand shared between dimeric partners</note>
    </ligand>
</feature>
<dbReference type="GO" id="GO:0006231">
    <property type="term" value="P:dTMP biosynthetic process"/>
    <property type="evidence" value="ECO:0007669"/>
    <property type="project" value="UniProtKB-UniRule"/>
</dbReference>
<dbReference type="HAMAP" id="MF_01408">
    <property type="entry name" value="ThyX"/>
    <property type="match status" value="1"/>
</dbReference>
<organism evidence="7 8">
    <name type="scientific">Mycolicibacterium gilvum</name>
    <dbReference type="NCBI Taxonomy" id="1804"/>
    <lineage>
        <taxon>Bacteria</taxon>
        <taxon>Bacillati</taxon>
        <taxon>Actinomycetota</taxon>
        <taxon>Actinomycetes</taxon>
        <taxon>Mycobacteriales</taxon>
        <taxon>Mycobacteriaceae</taxon>
        <taxon>Mycolicibacterium</taxon>
    </lineage>
</organism>
<feature type="binding site" evidence="6">
    <location>
        <begin position="92"/>
        <end position="95"/>
    </location>
    <ligand>
        <name>dUMP</name>
        <dbReference type="ChEBI" id="CHEBI:246422"/>
        <note>ligand shared between dimeric partners</note>
    </ligand>
</feature>
<proteinExistence type="inferred from homology"/>
<dbReference type="Pfam" id="PF02511">
    <property type="entry name" value="Thy1"/>
    <property type="match status" value="1"/>
</dbReference>
<dbReference type="RefSeq" id="WP_099961306.1">
    <property type="nucleotide sequence ID" value="NZ_JACKST010000156.1"/>
</dbReference>
<evidence type="ECO:0000313" key="8">
    <source>
        <dbReference type="Proteomes" id="UP000254291"/>
    </source>
</evidence>
<comment type="pathway">
    <text evidence="6">Pyrimidine metabolism; dTTP biosynthesis.</text>
</comment>
<keyword evidence="6 7" id="KW-0808">Transferase</keyword>
<accession>A0A378SMF4</accession>
<feature type="binding site" evidence="6">
    <location>
        <begin position="188"/>
        <end position="190"/>
    </location>
    <ligand>
        <name>FAD</name>
        <dbReference type="ChEBI" id="CHEBI:57692"/>
        <note>ligand shared between neighboring subunits</note>
    </ligand>
</feature>
<comment type="cofactor">
    <cofactor evidence="6">
        <name>FAD</name>
        <dbReference type="ChEBI" id="CHEBI:57692"/>
    </cofactor>
    <text evidence="6">Binds 4 FAD per tetramer. Each FAD binding site is formed by three monomers.</text>
</comment>
<dbReference type="GO" id="GO:0070402">
    <property type="term" value="F:NADPH binding"/>
    <property type="evidence" value="ECO:0007669"/>
    <property type="project" value="TreeGrafter"/>
</dbReference>
<dbReference type="GO" id="GO:0006235">
    <property type="term" value="P:dTTP biosynthetic process"/>
    <property type="evidence" value="ECO:0007669"/>
    <property type="project" value="UniProtKB-UniRule"/>
</dbReference>
<evidence type="ECO:0000256" key="5">
    <source>
        <dbReference type="ARBA" id="ARBA00022857"/>
    </source>
</evidence>
<dbReference type="PANTHER" id="PTHR34934">
    <property type="entry name" value="FLAVIN-DEPENDENT THYMIDYLATE SYNTHASE"/>
    <property type="match status" value="1"/>
</dbReference>
<dbReference type="EC" id="2.1.1.148" evidence="6"/>
<dbReference type="GO" id="GO:0004799">
    <property type="term" value="F:thymidylate synthase activity"/>
    <property type="evidence" value="ECO:0007669"/>
    <property type="project" value="TreeGrafter"/>
</dbReference>
<comment type="catalytic activity">
    <reaction evidence="6">
        <text>dUMP + (6R)-5,10-methylene-5,6,7,8-tetrahydrofolate + NADPH + H(+) = dTMP + (6S)-5,6,7,8-tetrahydrofolate + NADP(+)</text>
        <dbReference type="Rhea" id="RHEA:29043"/>
        <dbReference type="ChEBI" id="CHEBI:15378"/>
        <dbReference type="ChEBI" id="CHEBI:15636"/>
        <dbReference type="ChEBI" id="CHEBI:57453"/>
        <dbReference type="ChEBI" id="CHEBI:57783"/>
        <dbReference type="ChEBI" id="CHEBI:58349"/>
        <dbReference type="ChEBI" id="CHEBI:63528"/>
        <dbReference type="ChEBI" id="CHEBI:246422"/>
        <dbReference type="EC" id="2.1.1.148"/>
    </reaction>
</comment>
<feature type="binding site" evidence="6">
    <location>
        <position position="71"/>
    </location>
    <ligand>
        <name>FAD</name>
        <dbReference type="ChEBI" id="CHEBI:57692"/>
        <note>ligand shared between neighboring subunits</note>
    </ligand>
</feature>
<protein>
    <recommendedName>
        <fullName evidence="6">Flavin-dependent thymidylate synthase</fullName>
        <shortName evidence="6">FDTS</shortName>
        <ecNumber evidence="6">2.1.1.148</ecNumber>
    </recommendedName>
    <alternativeName>
        <fullName evidence="6">FAD-dependent thymidylate synthase</fullName>
    </alternativeName>
    <alternativeName>
        <fullName evidence="6">Thymidylate synthase ThyX</fullName>
        <shortName evidence="6">TS</shortName>
        <shortName evidence="6">TSase</shortName>
    </alternativeName>
</protein>
<name>A0A378SMF4_9MYCO</name>
<evidence type="ECO:0000256" key="4">
    <source>
        <dbReference type="ARBA" id="ARBA00022827"/>
    </source>
</evidence>
<gene>
    <name evidence="6 7" type="primary">thyX</name>
    <name evidence="7" type="ORF">NCTC10742_02251</name>
</gene>
<comment type="function">
    <text evidence="6">Catalyzes the reductive methylation of 2'-deoxyuridine-5'-monophosphate (dUMP) to 2'-deoxythymidine-5'-monophosphate (dTMP) while utilizing 5,10-methylenetetrahydrofolate (mTHF) as the methyl donor, and NADPH and FADH(2) as the reductant.</text>
</comment>
<keyword evidence="3 6" id="KW-0545">Nucleotide biosynthesis</keyword>
<reference evidence="7 8" key="1">
    <citation type="submission" date="2018-06" db="EMBL/GenBank/DDBJ databases">
        <authorList>
            <consortium name="Pathogen Informatics"/>
            <person name="Doyle S."/>
        </authorList>
    </citation>
    <scope>NUCLEOTIDE SEQUENCE [LARGE SCALE GENOMIC DNA]</scope>
    <source>
        <strain evidence="7 8">NCTC10742</strain>
    </source>
</reference>
<dbReference type="PANTHER" id="PTHR34934:SF1">
    <property type="entry name" value="FLAVIN-DEPENDENT THYMIDYLATE SYNTHASE"/>
    <property type="match status" value="1"/>
</dbReference>
<dbReference type="CDD" id="cd20175">
    <property type="entry name" value="ThyX"/>
    <property type="match status" value="1"/>
</dbReference>
<dbReference type="GO" id="GO:0032259">
    <property type="term" value="P:methylation"/>
    <property type="evidence" value="ECO:0007669"/>
    <property type="project" value="UniProtKB-KW"/>
</dbReference>
<feature type="binding site" description="in other chain" evidence="6">
    <location>
        <begin position="103"/>
        <end position="107"/>
    </location>
    <ligand>
        <name>dUMP</name>
        <dbReference type="ChEBI" id="CHEBI:246422"/>
        <note>ligand shared between dimeric partners</note>
    </ligand>
</feature>
<feature type="binding site" evidence="6">
    <location>
        <position position="199"/>
    </location>
    <ligand>
        <name>dUMP</name>
        <dbReference type="ChEBI" id="CHEBI:246422"/>
        <note>ligand shared between dimeric partners</note>
    </ligand>
</feature>
<feature type="binding site" evidence="6">
    <location>
        <position position="194"/>
    </location>
    <ligand>
        <name>FAD</name>
        <dbReference type="ChEBI" id="CHEBI:57692"/>
        <note>ligand shared between neighboring subunits</note>
    </ligand>
</feature>
<feature type="binding site" evidence="6">
    <location>
        <position position="103"/>
    </location>
    <ligand>
        <name>FAD</name>
        <dbReference type="ChEBI" id="CHEBI:57692"/>
        <note>ligand shared between neighboring subunits</note>
    </ligand>
</feature>
<comment type="similarity">
    <text evidence="6">Belongs to the thymidylate synthase ThyX family.</text>
</comment>
<dbReference type="SUPFAM" id="SSF69796">
    <property type="entry name" value="Thymidylate synthase-complementing protein Thy1"/>
    <property type="match status" value="1"/>
</dbReference>
<dbReference type="UniPathway" id="UPA00575"/>
<dbReference type="GO" id="GO:0050660">
    <property type="term" value="F:flavin adenine dinucleotide binding"/>
    <property type="evidence" value="ECO:0007669"/>
    <property type="project" value="UniProtKB-UniRule"/>
</dbReference>
<evidence type="ECO:0000256" key="1">
    <source>
        <dbReference type="ARBA" id="ARBA00022603"/>
    </source>
</evidence>
<keyword evidence="4 6" id="KW-0274">FAD</keyword>
<dbReference type="PROSITE" id="PS51331">
    <property type="entry name" value="THYX"/>
    <property type="match status" value="1"/>
</dbReference>
<evidence type="ECO:0000256" key="3">
    <source>
        <dbReference type="ARBA" id="ARBA00022727"/>
    </source>
</evidence>
<comment type="subunit">
    <text evidence="6">Homotetramer.</text>
</comment>
<evidence type="ECO:0000313" key="7">
    <source>
        <dbReference type="EMBL" id="STZ43034.1"/>
    </source>
</evidence>
<dbReference type="Gene3D" id="3.30.70.3180">
    <property type="match status" value="1"/>
</dbReference>
<dbReference type="NCBIfam" id="TIGR02170">
    <property type="entry name" value="thyX"/>
    <property type="match status" value="1"/>
</dbReference>
<dbReference type="EMBL" id="UGQM01000001">
    <property type="protein sequence ID" value="STZ43034.1"/>
    <property type="molecule type" value="Genomic_DNA"/>
</dbReference>
<feature type="active site" description="Involved in ionization of N3 of dUMP, leading to its activation" evidence="6">
    <location>
        <position position="199"/>
    </location>
</feature>
<sequence>MAEIAPLRVQLIAKTEFSAPPDVEWSTDADGGAALVEFAGRACYQSWSKPNPRTATNATYVRHIIDVGHFSVLEHASVSFYITGLSRSCTHELIRHRHFSYSQLSQRYVPENDAEVVAPPGIEDDPELLALFTAATDASRAAYTELLNRLEAKLADQGTSTLRRKQARQAARAVLPNATETRIVVTGNYRAWRHFIAMRASEHADVEIRRLAIECLRRLVAVAPQVFSDFEITTLADGTEVATSPLATEV</sequence>
<dbReference type="InterPro" id="IPR036098">
    <property type="entry name" value="Thymidylate_synthase_ThyX_sf"/>
</dbReference>
<keyword evidence="2 6" id="KW-0285">Flavoprotein</keyword>
<dbReference type="GO" id="GO:0050797">
    <property type="term" value="F:thymidylate synthase (FAD) activity"/>
    <property type="evidence" value="ECO:0007669"/>
    <property type="project" value="UniProtKB-UniRule"/>
</dbReference>
<keyword evidence="1 6" id="KW-0489">Methyltransferase</keyword>
<dbReference type="AlphaFoldDB" id="A0A378SMF4"/>
<dbReference type="InterPro" id="IPR003669">
    <property type="entry name" value="Thymidylate_synthase_ThyX"/>
</dbReference>
<dbReference type="Gene3D" id="6.10.140.450">
    <property type="match status" value="1"/>
</dbReference>
<feature type="binding site" evidence="6">
    <location>
        <begin position="95"/>
        <end position="97"/>
    </location>
    <ligand>
        <name>FAD</name>
        <dbReference type="ChEBI" id="CHEBI:57692"/>
        <note>ligand shared between neighboring subunits</note>
    </ligand>
</feature>
<evidence type="ECO:0000256" key="6">
    <source>
        <dbReference type="HAMAP-Rule" id="MF_01408"/>
    </source>
</evidence>
<evidence type="ECO:0000256" key="2">
    <source>
        <dbReference type="ARBA" id="ARBA00022630"/>
    </source>
</evidence>